<proteinExistence type="inferred from homology"/>
<dbReference type="Pfam" id="PF01875">
    <property type="entry name" value="Memo"/>
    <property type="match status" value="1"/>
</dbReference>
<evidence type="ECO:0000256" key="4">
    <source>
        <dbReference type="SAM" id="Phobius"/>
    </source>
</evidence>
<evidence type="ECO:0000256" key="1">
    <source>
        <dbReference type="ARBA" id="ARBA00004141"/>
    </source>
</evidence>
<organism evidence="6 7">
    <name type="scientific">Tilletia horrida</name>
    <dbReference type="NCBI Taxonomy" id="155126"/>
    <lineage>
        <taxon>Eukaryota</taxon>
        <taxon>Fungi</taxon>
        <taxon>Dikarya</taxon>
        <taxon>Basidiomycota</taxon>
        <taxon>Ustilaginomycotina</taxon>
        <taxon>Exobasidiomycetes</taxon>
        <taxon>Tilletiales</taxon>
        <taxon>Tilletiaceae</taxon>
        <taxon>Tilletia</taxon>
    </lineage>
</organism>
<dbReference type="GO" id="GO:0022857">
    <property type="term" value="F:transmembrane transporter activity"/>
    <property type="evidence" value="ECO:0007669"/>
    <property type="project" value="InterPro"/>
</dbReference>
<dbReference type="PROSITE" id="PS50850">
    <property type="entry name" value="MFS"/>
    <property type="match status" value="1"/>
</dbReference>
<feature type="domain" description="Major facilitator superfamily (MFS) profile" evidence="5">
    <location>
        <begin position="578"/>
        <end position="822"/>
    </location>
</feature>
<dbReference type="SUPFAM" id="SSF103473">
    <property type="entry name" value="MFS general substrate transporter"/>
    <property type="match status" value="1"/>
</dbReference>
<dbReference type="NCBIfam" id="TIGR04336">
    <property type="entry name" value="AmmeMemoSam_B"/>
    <property type="match status" value="1"/>
</dbReference>
<feature type="transmembrane region" description="Helical" evidence="4">
    <location>
        <begin position="755"/>
        <end position="778"/>
    </location>
</feature>
<feature type="compositionally biased region" description="Basic and acidic residues" evidence="3">
    <location>
        <begin position="342"/>
        <end position="363"/>
    </location>
</feature>
<evidence type="ECO:0000313" key="7">
    <source>
        <dbReference type="Proteomes" id="UP001176517"/>
    </source>
</evidence>
<keyword evidence="4" id="KW-0472">Membrane</keyword>
<gene>
    <name evidence="6" type="ORF">OC846_000912</name>
</gene>
<dbReference type="InterPro" id="IPR011701">
    <property type="entry name" value="MFS"/>
</dbReference>
<evidence type="ECO:0000259" key="5">
    <source>
        <dbReference type="PROSITE" id="PS50850"/>
    </source>
</evidence>
<keyword evidence="4" id="KW-0812">Transmembrane</keyword>
<comment type="similarity">
    <text evidence="2">Belongs to the MEMO1 family.</text>
</comment>
<name>A0AAN6GW27_9BASI</name>
<feature type="transmembrane region" description="Helical" evidence="4">
    <location>
        <begin position="506"/>
        <end position="531"/>
    </location>
</feature>
<dbReference type="GO" id="GO:0016020">
    <property type="term" value="C:membrane"/>
    <property type="evidence" value="ECO:0007669"/>
    <property type="project" value="UniProtKB-SubCell"/>
</dbReference>
<dbReference type="InterPro" id="IPR020846">
    <property type="entry name" value="MFS_dom"/>
</dbReference>
<feature type="transmembrane region" description="Helical" evidence="4">
    <location>
        <begin position="448"/>
        <end position="466"/>
    </location>
</feature>
<dbReference type="Gene3D" id="1.20.1250.20">
    <property type="entry name" value="MFS general substrate transporter like domains"/>
    <property type="match status" value="2"/>
</dbReference>
<reference evidence="6" key="1">
    <citation type="journal article" date="2023" name="PhytoFront">
        <title>Draft Genome Resources of Seven Strains of Tilletia horrida, Causal Agent of Kernel Smut of Rice.</title>
        <authorList>
            <person name="Khanal S."/>
            <person name="Antony Babu S."/>
            <person name="Zhou X.G."/>
        </authorList>
    </citation>
    <scope>NUCLEOTIDE SEQUENCE</scope>
    <source>
        <strain evidence="6">TX6</strain>
    </source>
</reference>
<protein>
    <recommendedName>
        <fullName evidence="5">Major facilitator superfamily (MFS) profile domain-containing protein</fullName>
    </recommendedName>
</protein>
<dbReference type="Proteomes" id="UP001176517">
    <property type="component" value="Unassembled WGS sequence"/>
</dbReference>
<dbReference type="InterPro" id="IPR002737">
    <property type="entry name" value="MEMO1_fam"/>
</dbReference>
<comment type="caution">
    <text evidence="6">The sequence shown here is derived from an EMBL/GenBank/DDBJ whole genome shotgun (WGS) entry which is preliminary data.</text>
</comment>
<dbReference type="Gene3D" id="3.40.830.10">
    <property type="entry name" value="LigB-like"/>
    <property type="match status" value="1"/>
</dbReference>
<dbReference type="Pfam" id="PF07690">
    <property type="entry name" value="MFS_1"/>
    <property type="match status" value="1"/>
</dbReference>
<feature type="transmembrane region" description="Helical" evidence="4">
    <location>
        <begin position="798"/>
        <end position="819"/>
    </location>
</feature>
<feature type="transmembrane region" description="Helical" evidence="4">
    <location>
        <begin position="665"/>
        <end position="685"/>
    </location>
</feature>
<feature type="transmembrane region" description="Helical" evidence="4">
    <location>
        <begin position="407"/>
        <end position="428"/>
    </location>
</feature>
<comment type="subcellular location">
    <subcellularLocation>
        <location evidence="1">Membrane</location>
        <topology evidence="1">Multi-pass membrane protein</topology>
    </subcellularLocation>
</comment>
<evidence type="ECO:0000313" key="6">
    <source>
        <dbReference type="EMBL" id="KAK0556724.1"/>
    </source>
</evidence>
<dbReference type="HAMAP" id="MF_00055">
    <property type="entry name" value="MEMO1"/>
    <property type="match status" value="1"/>
</dbReference>
<feature type="transmembrane region" description="Helical" evidence="4">
    <location>
        <begin position="543"/>
        <end position="561"/>
    </location>
</feature>
<feature type="transmembrane region" description="Helical" evidence="4">
    <location>
        <begin position="715"/>
        <end position="735"/>
    </location>
</feature>
<feature type="transmembrane region" description="Helical" evidence="4">
    <location>
        <begin position="573"/>
        <end position="592"/>
    </location>
</feature>
<feature type="region of interest" description="Disordered" evidence="3">
    <location>
        <begin position="333"/>
        <end position="377"/>
    </location>
</feature>
<keyword evidence="7" id="KW-1185">Reference proteome</keyword>
<evidence type="ECO:0000256" key="3">
    <source>
        <dbReference type="SAM" id="MobiDB-lite"/>
    </source>
</evidence>
<dbReference type="CDD" id="cd07361">
    <property type="entry name" value="MEMO_like"/>
    <property type="match status" value="1"/>
</dbReference>
<dbReference type="InterPro" id="IPR036259">
    <property type="entry name" value="MFS_trans_sf"/>
</dbReference>
<feature type="transmembrane region" description="Helical" evidence="4">
    <location>
        <begin position="478"/>
        <end position="500"/>
    </location>
</feature>
<evidence type="ECO:0000256" key="2">
    <source>
        <dbReference type="ARBA" id="ARBA00006315"/>
    </source>
</evidence>
<dbReference type="EMBL" id="JAPDMZ010000011">
    <property type="protein sequence ID" value="KAK0556724.1"/>
    <property type="molecule type" value="Genomic_DNA"/>
</dbReference>
<feature type="transmembrane region" description="Helical" evidence="4">
    <location>
        <begin position="622"/>
        <end position="645"/>
    </location>
</feature>
<dbReference type="PANTHER" id="PTHR11060:SF0">
    <property type="entry name" value="PROTEIN MEMO1"/>
    <property type="match status" value="1"/>
</dbReference>
<dbReference type="PANTHER" id="PTHR11060">
    <property type="entry name" value="PROTEIN MEMO1"/>
    <property type="match status" value="1"/>
</dbReference>
<dbReference type="AlphaFoldDB" id="A0AAN6GW27"/>
<feature type="compositionally biased region" description="Polar residues" evidence="3">
    <location>
        <begin position="365"/>
        <end position="377"/>
    </location>
</feature>
<feature type="transmembrane region" description="Helical" evidence="4">
    <location>
        <begin position="692"/>
        <end position="709"/>
    </location>
</feature>
<feature type="non-terminal residue" evidence="6">
    <location>
        <position position="1"/>
    </location>
</feature>
<sequence>SRLNKSLDTWLGAVDGSKVPKSSEIHVEDAAPDSADGGVTIPVKDCRAIIAPHAGYSYSGPAAAWAYRCIDTTGIKRVFVLGPSHHVYLDGCALSKCDEYETPVGNLPLDKPLLQELANTGAFSEMSLETDEDEHSIEMHLPYIRKIFQNQEITVVPILVGSISTAKEAKFGKILAPYLEDPTNFFVVSSDFCHWGSRFSYTYYETPGSPPTNLSSRTQPASSTPIHASIRALDGEGIQAISYSNANASQGKTAKEAHAQFADYLRQTRNTVCGRHPIGVLLGALAALEADDGFRSECRFTRYEQSSQCVSAVEGHKDEGEFLGSIPLQTLGNHASNDEISPADRNRVQDDAHRSHEEVDERVIQPTSGLSSTTSSKRDLLSSSDIANGVEVLASDLPPTDRGRGAYLFLLAAAATECSFFGVCYTYGTFLAFHQSTASSPFHQTSAAALSATGALLTGFGFVMPWTIRSIFITKPHWARPALIGSVALNCVSVLAASFLPANSAAGLIFLQGVFPGIATGVAFTPCMLYLPEWFVARRGTATGIVYLGANLGSTVFPLIFNETLSRIGFRHSLRVQALIQLVMGIFVCTFTRPRIPVRKPSPGLSDRREGLRAFLPGAPRALLNPLGLILCAVFIWQNAAWSAVSLYISTLCGDIGLSETISNAVLAAFNAASLFGLLLGGMLADKIPFEALMILSAMGCCIWAYLLLGFANSLGLVLAFVLLFGLTGSGFATAVTPASKMISSRSGAPADFSLIALSFIFVRGVGVTIGPLIASAVYRPGLASDHALWGGHGLQGIVIFVGSTMFGVAGVVVSTFFLKMK</sequence>
<keyword evidence="4" id="KW-1133">Transmembrane helix</keyword>
<accession>A0AAN6GW27</accession>